<sequence>MSSVDKAVIDYIKSRYIAYYHTADPDAKGHYYSRDCMQICRPMPSYAATDGASIVHLLKEGIKQGASMNNKADGTESGCTFRPLKRGEFEFASDEVVSAIGSTPSDLKQKAEKEGWIGTRVDMWFPMGEGKEMLVKVQYWWRKEGDEWVQILHDIMYMGPRDGTEGTEGERVA</sequence>
<evidence type="ECO:0000259" key="1">
    <source>
        <dbReference type="Pfam" id="PF26528"/>
    </source>
</evidence>
<evidence type="ECO:0000313" key="2">
    <source>
        <dbReference type="EMBL" id="KAJ9143146.1"/>
    </source>
</evidence>
<proteinExistence type="predicted"/>
<dbReference type="Proteomes" id="UP001174691">
    <property type="component" value="Unassembled WGS sequence"/>
</dbReference>
<feature type="domain" description="SnoaL-like" evidence="1">
    <location>
        <begin position="2"/>
        <end position="165"/>
    </location>
</feature>
<reference evidence="2" key="1">
    <citation type="submission" date="2022-07" db="EMBL/GenBank/DDBJ databases">
        <title>Fungi with potential for degradation of polypropylene.</title>
        <authorList>
            <person name="Gostincar C."/>
        </authorList>
    </citation>
    <scope>NUCLEOTIDE SEQUENCE</scope>
    <source>
        <strain evidence="2">EXF-13287</strain>
    </source>
</reference>
<gene>
    <name evidence="2" type="ORF">NKR19_g6997</name>
</gene>
<dbReference type="Pfam" id="PF26528">
    <property type="entry name" value="SnoaL_6"/>
    <property type="match status" value="1"/>
</dbReference>
<accession>A0AA38RY47</accession>
<name>A0AA38RY47_9PEZI</name>
<protein>
    <recommendedName>
        <fullName evidence="1">SnoaL-like domain-containing protein</fullName>
    </recommendedName>
</protein>
<keyword evidence="3" id="KW-1185">Reference proteome</keyword>
<organism evidence="2 3">
    <name type="scientific">Coniochaeta hoffmannii</name>
    <dbReference type="NCBI Taxonomy" id="91930"/>
    <lineage>
        <taxon>Eukaryota</taxon>
        <taxon>Fungi</taxon>
        <taxon>Dikarya</taxon>
        <taxon>Ascomycota</taxon>
        <taxon>Pezizomycotina</taxon>
        <taxon>Sordariomycetes</taxon>
        <taxon>Sordariomycetidae</taxon>
        <taxon>Coniochaetales</taxon>
        <taxon>Coniochaetaceae</taxon>
        <taxon>Coniochaeta</taxon>
    </lineage>
</organism>
<dbReference type="AlphaFoldDB" id="A0AA38RY47"/>
<comment type="caution">
    <text evidence="2">The sequence shown here is derived from an EMBL/GenBank/DDBJ whole genome shotgun (WGS) entry which is preliminary data.</text>
</comment>
<dbReference type="InterPro" id="IPR058931">
    <property type="entry name" value="SnoaL_6"/>
</dbReference>
<dbReference type="EMBL" id="JANBVN010000116">
    <property type="protein sequence ID" value="KAJ9143146.1"/>
    <property type="molecule type" value="Genomic_DNA"/>
</dbReference>
<evidence type="ECO:0000313" key="3">
    <source>
        <dbReference type="Proteomes" id="UP001174691"/>
    </source>
</evidence>